<feature type="transmembrane region" description="Helical" evidence="14">
    <location>
        <begin position="754"/>
        <end position="777"/>
    </location>
</feature>
<reference evidence="16 17" key="1">
    <citation type="submission" date="2016-10" db="EMBL/GenBank/DDBJ databases">
        <authorList>
            <person name="de Groot N.N."/>
        </authorList>
    </citation>
    <scope>NUCLEOTIDE SEQUENCE [LARGE SCALE GENOMIC DNA]</scope>
    <source>
        <strain evidence="16 17">Nm22</strain>
    </source>
</reference>
<evidence type="ECO:0000256" key="2">
    <source>
        <dbReference type="ARBA" id="ARBA00005675"/>
    </source>
</evidence>
<evidence type="ECO:0000256" key="12">
    <source>
        <dbReference type="ARBA" id="ARBA00022989"/>
    </source>
</evidence>
<dbReference type="FunFam" id="3.40.50.1000:FF:000028">
    <property type="entry name" value="Calcium-transporting P-type ATPase, putative"/>
    <property type="match status" value="1"/>
</dbReference>
<dbReference type="Gene3D" id="3.40.50.1000">
    <property type="entry name" value="HAD superfamily/HAD-like"/>
    <property type="match status" value="1"/>
</dbReference>
<feature type="transmembrane region" description="Helical" evidence="14">
    <location>
        <begin position="693"/>
        <end position="716"/>
    </location>
</feature>
<proteinExistence type="inferred from homology"/>
<dbReference type="RefSeq" id="WP_090627098.1">
    <property type="nucleotide sequence ID" value="NZ_FOCP01000001.1"/>
</dbReference>
<dbReference type="GO" id="GO:0005524">
    <property type="term" value="F:ATP binding"/>
    <property type="evidence" value="ECO:0007669"/>
    <property type="project" value="UniProtKB-KW"/>
</dbReference>
<keyword evidence="13 14" id="KW-0472">Membrane</keyword>
<dbReference type="InterPro" id="IPR050510">
    <property type="entry name" value="Cation_transp_ATPase_P-type"/>
</dbReference>
<dbReference type="Gene3D" id="2.70.150.10">
    <property type="entry name" value="Calcium-transporting ATPase, cytoplasmic transduction domain A"/>
    <property type="match status" value="1"/>
</dbReference>
<organism evidence="16 17">
    <name type="scientific">Nitrosomonas marina</name>
    <dbReference type="NCBI Taxonomy" id="917"/>
    <lineage>
        <taxon>Bacteria</taxon>
        <taxon>Pseudomonadati</taxon>
        <taxon>Pseudomonadota</taxon>
        <taxon>Betaproteobacteria</taxon>
        <taxon>Nitrosomonadales</taxon>
        <taxon>Nitrosomonadaceae</taxon>
        <taxon>Nitrosomonas</taxon>
    </lineage>
</organism>
<evidence type="ECO:0000256" key="9">
    <source>
        <dbReference type="ARBA" id="ARBA00022837"/>
    </source>
</evidence>
<accession>A0A1H8AP39</accession>
<dbReference type="InterPro" id="IPR001757">
    <property type="entry name" value="P_typ_ATPase"/>
</dbReference>
<dbReference type="PANTHER" id="PTHR43294:SF20">
    <property type="entry name" value="P-TYPE ATPASE"/>
    <property type="match status" value="1"/>
</dbReference>
<dbReference type="Pfam" id="PF13246">
    <property type="entry name" value="Cation_ATPase"/>
    <property type="match status" value="1"/>
</dbReference>
<evidence type="ECO:0000256" key="5">
    <source>
        <dbReference type="ARBA" id="ARBA00022568"/>
    </source>
</evidence>
<dbReference type="SUPFAM" id="SSF81665">
    <property type="entry name" value="Calcium ATPase, transmembrane domain M"/>
    <property type="match status" value="1"/>
</dbReference>
<dbReference type="InterPro" id="IPR023214">
    <property type="entry name" value="HAD_sf"/>
</dbReference>
<gene>
    <name evidence="16" type="ORF">SAMN05216325_101203</name>
</gene>
<dbReference type="InterPro" id="IPR018303">
    <property type="entry name" value="ATPase_P-typ_P_site"/>
</dbReference>
<dbReference type="FunFam" id="3.40.50.1000:FF:000001">
    <property type="entry name" value="Phospholipid-transporting ATPase IC"/>
    <property type="match status" value="1"/>
</dbReference>
<feature type="transmembrane region" description="Helical" evidence="14">
    <location>
        <begin position="272"/>
        <end position="300"/>
    </location>
</feature>
<dbReference type="EC" id="7.2.2.10" evidence="3"/>
<dbReference type="Pfam" id="PF08282">
    <property type="entry name" value="Hydrolase_3"/>
    <property type="match status" value="1"/>
</dbReference>
<keyword evidence="10" id="KW-0067">ATP-binding</keyword>
<dbReference type="InterPro" id="IPR006068">
    <property type="entry name" value="ATPase_P-typ_cation-transptr_C"/>
</dbReference>
<dbReference type="Gene3D" id="1.20.1110.10">
    <property type="entry name" value="Calcium-transporting ATPase, transmembrane domain"/>
    <property type="match status" value="1"/>
</dbReference>
<evidence type="ECO:0000256" key="10">
    <source>
        <dbReference type="ARBA" id="ARBA00022840"/>
    </source>
</evidence>
<keyword evidence="9" id="KW-0106">Calcium</keyword>
<dbReference type="GO" id="GO:0030007">
    <property type="term" value="P:intracellular potassium ion homeostasis"/>
    <property type="evidence" value="ECO:0007669"/>
    <property type="project" value="TreeGrafter"/>
</dbReference>
<dbReference type="GO" id="GO:0005886">
    <property type="term" value="C:plasma membrane"/>
    <property type="evidence" value="ECO:0007669"/>
    <property type="project" value="UniProtKB-SubCell"/>
</dbReference>
<evidence type="ECO:0000256" key="1">
    <source>
        <dbReference type="ARBA" id="ARBA00004651"/>
    </source>
</evidence>
<evidence type="ECO:0000313" key="17">
    <source>
        <dbReference type="Proteomes" id="UP000199459"/>
    </source>
</evidence>
<comment type="similarity">
    <text evidence="2">Belongs to the cation transport ATPase (P-type) (TC 3.A.3) family. Type IIA subfamily.</text>
</comment>
<feature type="transmembrane region" description="Helical" evidence="14">
    <location>
        <begin position="245"/>
        <end position="266"/>
    </location>
</feature>
<dbReference type="SUPFAM" id="SSF81660">
    <property type="entry name" value="Metal cation-transporting ATPase, ATP-binding domain N"/>
    <property type="match status" value="1"/>
</dbReference>
<keyword evidence="8" id="KW-0547">Nucleotide-binding</keyword>
<dbReference type="GO" id="GO:0036376">
    <property type="term" value="P:sodium ion export across plasma membrane"/>
    <property type="evidence" value="ECO:0007669"/>
    <property type="project" value="TreeGrafter"/>
</dbReference>
<dbReference type="InterPro" id="IPR004014">
    <property type="entry name" value="ATPase_P-typ_cation-transptr_N"/>
</dbReference>
<dbReference type="Pfam" id="PF00122">
    <property type="entry name" value="E1-E2_ATPase"/>
    <property type="match status" value="1"/>
</dbReference>
<comment type="subcellular location">
    <subcellularLocation>
        <location evidence="1">Cell membrane</location>
        <topology evidence="1">Multi-pass membrane protein</topology>
    </subcellularLocation>
</comment>
<dbReference type="InterPro" id="IPR023298">
    <property type="entry name" value="ATPase_P-typ_TM_dom_sf"/>
</dbReference>
<dbReference type="InterPro" id="IPR006408">
    <property type="entry name" value="P-type_ATPase_IIB"/>
</dbReference>
<dbReference type="NCBIfam" id="TIGR01517">
    <property type="entry name" value="ATPase-IIB_Ca"/>
    <property type="match status" value="1"/>
</dbReference>
<dbReference type="InterPro" id="IPR036412">
    <property type="entry name" value="HAD-like_sf"/>
</dbReference>
<feature type="transmembrane region" description="Helical" evidence="14">
    <location>
        <begin position="84"/>
        <end position="105"/>
    </location>
</feature>
<dbReference type="SMART" id="SM00831">
    <property type="entry name" value="Cation_ATPase_N"/>
    <property type="match status" value="1"/>
</dbReference>
<dbReference type="GO" id="GO:0016887">
    <property type="term" value="F:ATP hydrolysis activity"/>
    <property type="evidence" value="ECO:0007669"/>
    <property type="project" value="InterPro"/>
</dbReference>
<feature type="domain" description="Cation-transporting P-type ATPase N-terminal" evidence="15">
    <location>
        <begin position="6"/>
        <end position="80"/>
    </location>
</feature>
<keyword evidence="5" id="KW-0109">Calcium transport</keyword>
<keyword evidence="7" id="KW-0479">Metal-binding</keyword>
<feature type="transmembrane region" description="Helical" evidence="14">
    <location>
        <begin position="53"/>
        <end position="78"/>
    </location>
</feature>
<protein>
    <recommendedName>
        <fullName evidence="3">P-type Ca(2+) transporter</fullName>
        <ecNumber evidence="3">7.2.2.10</ecNumber>
    </recommendedName>
</protein>
<dbReference type="FunFam" id="2.70.150.10:FF:000016">
    <property type="entry name" value="Calcium-transporting P-type ATPase putative"/>
    <property type="match status" value="1"/>
</dbReference>
<dbReference type="NCBIfam" id="TIGR01494">
    <property type="entry name" value="ATPase_P-type"/>
    <property type="match status" value="3"/>
</dbReference>
<keyword evidence="5" id="KW-0406">Ion transport</keyword>
<evidence type="ECO:0000256" key="6">
    <source>
        <dbReference type="ARBA" id="ARBA00022692"/>
    </source>
</evidence>
<dbReference type="GO" id="GO:0006883">
    <property type="term" value="P:intracellular sodium ion homeostasis"/>
    <property type="evidence" value="ECO:0007669"/>
    <property type="project" value="TreeGrafter"/>
</dbReference>
<dbReference type="AlphaFoldDB" id="A0A1H8AP39"/>
<evidence type="ECO:0000256" key="3">
    <source>
        <dbReference type="ARBA" id="ARBA00012790"/>
    </source>
</evidence>
<dbReference type="PROSITE" id="PS00154">
    <property type="entry name" value="ATPASE_E1_E2"/>
    <property type="match status" value="1"/>
</dbReference>
<dbReference type="EMBL" id="FOCP01000001">
    <property type="protein sequence ID" value="SEM71287.1"/>
    <property type="molecule type" value="Genomic_DNA"/>
</dbReference>
<dbReference type="GO" id="GO:0046872">
    <property type="term" value="F:metal ion binding"/>
    <property type="evidence" value="ECO:0007669"/>
    <property type="project" value="UniProtKB-KW"/>
</dbReference>
<evidence type="ECO:0000256" key="4">
    <source>
        <dbReference type="ARBA" id="ARBA00022475"/>
    </source>
</evidence>
<feature type="transmembrane region" description="Helical" evidence="14">
    <location>
        <begin position="821"/>
        <end position="840"/>
    </location>
</feature>
<keyword evidence="4" id="KW-1003">Cell membrane</keyword>
<dbReference type="SFLD" id="SFLDG00002">
    <property type="entry name" value="C1.7:_P-type_atpase_like"/>
    <property type="match status" value="1"/>
</dbReference>
<name>A0A1H8AP39_9PROT</name>
<dbReference type="Gene3D" id="3.40.1110.10">
    <property type="entry name" value="Calcium-transporting ATPase, cytoplasmic domain N"/>
    <property type="match status" value="1"/>
</dbReference>
<dbReference type="SFLD" id="SFLDS00003">
    <property type="entry name" value="Haloacid_Dehalogenase"/>
    <property type="match status" value="1"/>
</dbReference>
<dbReference type="Proteomes" id="UP000199459">
    <property type="component" value="Unassembled WGS sequence"/>
</dbReference>
<keyword evidence="12 14" id="KW-1133">Transmembrane helix</keyword>
<dbReference type="SFLD" id="SFLDF00027">
    <property type="entry name" value="p-type_atpase"/>
    <property type="match status" value="1"/>
</dbReference>
<dbReference type="InterPro" id="IPR023299">
    <property type="entry name" value="ATPase_P-typ_cyto_dom_N"/>
</dbReference>
<dbReference type="PRINTS" id="PR00120">
    <property type="entry name" value="HATPASE"/>
</dbReference>
<feature type="transmembrane region" description="Helical" evidence="14">
    <location>
        <begin position="852"/>
        <end position="871"/>
    </location>
</feature>
<evidence type="ECO:0000259" key="15">
    <source>
        <dbReference type="SMART" id="SM00831"/>
    </source>
</evidence>
<dbReference type="GO" id="GO:1902600">
    <property type="term" value="P:proton transmembrane transport"/>
    <property type="evidence" value="ECO:0007669"/>
    <property type="project" value="TreeGrafter"/>
</dbReference>
<evidence type="ECO:0000256" key="7">
    <source>
        <dbReference type="ARBA" id="ARBA00022723"/>
    </source>
</evidence>
<dbReference type="OrthoDB" id="8552577at2"/>
<keyword evidence="11" id="KW-1278">Translocase</keyword>
<evidence type="ECO:0000313" key="16">
    <source>
        <dbReference type="EMBL" id="SEM71287.1"/>
    </source>
</evidence>
<dbReference type="SUPFAM" id="SSF81653">
    <property type="entry name" value="Calcium ATPase, transduction domain A"/>
    <property type="match status" value="1"/>
</dbReference>
<sequence length="886" mass="96209">MNQNSPWHCLSAEKAAQSLETDLTGGVTADNAAERLKIHGPNRIQRGAKRTPLYIFAAQFADFMILVLVVAAIVSGVVGELRDSIAIVVIVILNAIIGTVQEYRAQRAIAALQKMAAPEATVIRGGKTETISADRLVPGDLVLLEAGNVVPADLRLSDASQLQVDESALTGESHAVSKQPDVLEEPDLTLGDRWNMAFNGTMVTRGHGKGIVVATGMDSEMGHIAAMLKKEESARTPLQIRLARFGRHLAVAILIVCIFIFAAGLLQDQPVLLMFLTAVSLAVAAIPEALPAVVTISLALGARKLSRRNALVRRLPAVETLGSVTYICSDKTGTLTQNRMRVEALFADDRRVEKLPDANDGSRLWQRLGQTLALNNTVTGDPENTGESGEASVTGDPTEVALYQAAQQAGFDKAALLKQLPQVAELAFDEDRKCMTTLHQSDAGIVAFTKGAPEAVLDMCSDVLGGAGNRDLDQNRVQEQAEALAAEGFRVLAVACREFSELPEDRSPDTIETGLTFLGLVAMMDPPREEAAQAVADCLAAGIVPVMITGDHPATARSIARRLGIADEHDRVMTGRELKKLSDEEFDEQARDLRIYARVNPKQKIRIVKALQEQGEFVAMTGDGVNDAPALKRAGIGVAMGKKGTDVAREAADMVLLDDNFATIVSAIREGRRIFDDIRKFIKYTMTSNSGEIWTLVLAMLLGLPLPLLPIHILWINLVTDGLPGLALASEPAERKVMQRDPRSPQENIFAHGMWQHIVFIGILIGVLSIGAQIWAIDRQIEHWQTIVFTTLTFAQLFHVMAIRSERDSLFSIGLFSNPQLIGAVVLTVVLQLAVIYTPFLNDIFKTAPLPLDDLMLCVLLASVVFAVVEIEKWMVRGGWLYDNRV</sequence>
<evidence type="ECO:0000256" key="14">
    <source>
        <dbReference type="SAM" id="Phobius"/>
    </source>
</evidence>
<dbReference type="InterPro" id="IPR059000">
    <property type="entry name" value="ATPase_P-type_domA"/>
</dbReference>
<evidence type="ECO:0000256" key="11">
    <source>
        <dbReference type="ARBA" id="ARBA00022967"/>
    </source>
</evidence>
<dbReference type="PRINTS" id="PR00119">
    <property type="entry name" value="CATATPASE"/>
</dbReference>
<dbReference type="PANTHER" id="PTHR43294">
    <property type="entry name" value="SODIUM/POTASSIUM-TRANSPORTING ATPASE SUBUNIT ALPHA"/>
    <property type="match status" value="1"/>
</dbReference>
<dbReference type="InterPro" id="IPR008250">
    <property type="entry name" value="ATPase_P-typ_transduc_dom_A_sf"/>
</dbReference>
<dbReference type="GO" id="GO:0005388">
    <property type="term" value="F:P-type calcium transporter activity"/>
    <property type="evidence" value="ECO:0007669"/>
    <property type="project" value="UniProtKB-EC"/>
</dbReference>
<keyword evidence="5" id="KW-0813">Transport</keyword>
<evidence type="ECO:0000256" key="8">
    <source>
        <dbReference type="ARBA" id="ARBA00022741"/>
    </source>
</evidence>
<dbReference type="GO" id="GO:0005391">
    <property type="term" value="F:P-type sodium:potassium-exchanging transporter activity"/>
    <property type="evidence" value="ECO:0007669"/>
    <property type="project" value="TreeGrafter"/>
</dbReference>
<dbReference type="Pfam" id="PF00690">
    <property type="entry name" value="Cation_ATPase_N"/>
    <property type="match status" value="1"/>
</dbReference>
<keyword evidence="6 14" id="KW-0812">Transmembrane</keyword>
<evidence type="ECO:0000256" key="13">
    <source>
        <dbReference type="ARBA" id="ARBA00023136"/>
    </source>
</evidence>
<dbReference type="Pfam" id="PF00689">
    <property type="entry name" value="Cation_ATPase_C"/>
    <property type="match status" value="1"/>
</dbReference>
<dbReference type="InterPro" id="IPR044492">
    <property type="entry name" value="P_typ_ATPase_HD_dom"/>
</dbReference>
<dbReference type="STRING" id="917.SAMN05216326_1117"/>
<dbReference type="SUPFAM" id="SSF56784">
    <property type="entry name" value="HAD-like"/>
    <property type="match status" value="1"/>
</dbReference>
<dbReference type="GO" id="GO:1990573">
    <property type="term" value="P:potassium ion import across plasma membrane"/>
    <property type="evidence" value="ECO:0007669"/>
    <property type="project" value="TreeGrafter"/>
</dbReference>